<feature type="region of interest" description="Disordered" evidence="2">
    <location>
        <begin position="215"/>
        <end position="242"/>
    </location>
</feature>
<dbReference type="Pfam" id="PF11774">
    <property type="entry name" value="Lsr2"/>
    <property type="match status" value="1"/>
</dbReference>
<dbReference type="Pfam" id="PF23359">
    <property type="entry name" value="Lsr2_DNA-bd"/>
    <property type="match status" value="1"/>
</dbReference>
<dbReference type="InterPro" id="IPR055370">
    <property type="entry name" value="Lsr2_DNA-bd"/>
</dbReference>
<feature type="region of interest" description="Disordered" evidence="2">
    <location>
        <begin position="150"/>
        <end position="186"/>
    </location>
</feature>
<proteinExistence type="predicted"/>
<evidence type="ECO:0000256" key="1">
    <source>
        <dbReference type="ARBA" id="ARBA00023125"/>
    </source>
</evidence>
<evidence type="ECO:0000256" key="2">
    <source>
        <dbReference type="SAM" id="MobiDB-lite"/>
    </source>
</evidence>
<evidence type="ECO:0000313" key="6">
    <source>
        <dbReference type="Proteomes" id="UP001519295"/>
    </source>
</evidence>
<keyword evidence="6" id="KW-1185">Reference proteome</keyword>
<name>A0ABS4W654_9PSEU</name>
<feature type="domain" description="Lsr2 DNA-binding" evidence="4">
    <location>
        <begin position="182"/>
        <end position="216"/>
    </location>
</feature>
<evidence type="ECO:0000259" key="3">
    <source>
        <dbReference type="Pfam" id="PF11774"/>
    </source>
</evidence>
<feature type="compositionally biased region" description="Polar residues" evidence="2">
    <location>
        <begin position="174"/>
        <end position="186"/>
    </location>
</feature>
<keyword evidence="1" id="KW-0238">DNA-binding</keyword>
<reference evidence="5 6" key="1">
    <citation type="submission" date="2021-03" db="EMBL/GenBank/DDBJ databases">
        <title>Sequencing the genomes of 1000 actinobacteria strains.</title>
        <authorList>
            <person name="Klenk H.-P."/>
        </authorList>
    </citation>
    <scope>NUCLEOTIDE SEQUENCE [LARGE SCALE GENOMIC DNA]</scope>
    <source>
        <strain evidence="5 6">DSM 45256</strain>
    </source>
</reference>
<organism evidence="5 6">
    <name type="scientific">Pseudonocardia parietis</name>
    <dbReference type="NCBI Taxonomy" id="570936"/>
    <lineage>
        <taxon>Bacteria</taxon>
        <taxon>Bacillati</taxon>
        <taxon>Actinomycetota</taxon>
        <taxon>Actinomycetes</taxon>
        <taxon>Pseudonocardiales</taxon>
        <taxon>Pseudonocardiaceae</taxon>
        <taxon>Pseudonocardia</taxon>
    </lineage>
</organism>
<feature type="domain" description="Lsr2 dimerization" evidence="3">
    <location>
        <begin position="98"/>
        <end position="153"/>
    </location>
</feature>
<evidence type="ECO:0000313" key="5">
    <source>
        <dbReference type="EMBL" id="MBP2371650.1"/>
    </source>
</evidence>
<sequence length="242" mass="25478">MSETVITAGFALSRCFRAAARAAESANSTEWASREREAIDGLRVAGLFLGYHAGSPIARAITRTFTEFTGADWGDGARQRLSVSSASSPTPGERDTVAQIHTVRLVDDLTGGHADETIPFALDGKQYEIDLSGGHAGALRDALAPFIEAARSASSQPQPRARGRARAVSDRSDSGPSSTALRQHNQAVRAWARQNGYTVSERGRIPAEVVSAYQSATATTTTQSSEGQSNEGKSGAAVHFSG</sequence>
<evidence type="ECO:0008006" key="7">
    <source>
        <dbReference type="Google" id="ProtNLM"/>
    </source>
</evidence>
<comment type="caution">
    <text evidence="5">The sequence shown here is derived from an EMBL/GenBank/DDBJ whole genome shotgun (WGS) entry which is preliminary data.</text>
</comment>
<dbReference type="RefSeq" id="WP_372447482.1">
    <property type="nucleotide sequence ID" value="NZ_JAGINU010000004.1"/>
</dbReference>
<protein>
    <recommendedName>
        <fullName evidence="7">Lsr2 protein</fullName>
    </recommendedName>
</protein>
<feature type="compositionally biased region" description="Low complexity" evidence="2">
    <location>
        <begin position="215"/>
        <end position="229"/>
    </location>
</feature>
<dbReference type="InterPro" id="IPR036625">
    <property type="entry name" value="E3-bd_dom_sf"/>
</dbReference>
<dbReference type="InterPro" id="IPR042261">
    <property type="entry name" value="Lsr2-like_dimerization"/>
</dbReference>
<accession>A0ABS4W654</accession>
<evidence type="ECO:0000259" key="4">
    <source>
        <dbReference type="Pfam" id="PF23359"/>
    </source>
</evidence>
<dbReference type="Gene3D" id="3.30.60.230">
    <property type="entry name" value="Lsr2, dimerization domain"/>
    <property type="match status" value="1"/>
</dbReference>
<dbReference type="InterPro" id="IPR024412">
    <property type="entry name" value="Lsr2_dim_dom"/>
</dbReference>
<dbReference type="EMBL" id="JAGINU010000004">
    <property type="protein sequence ID" value="MBP2371650.1"/>
    <property type="molecule type" value="Genomic_DNA"/>
</dbReference>
<gene>
    <name evidence="5" type="ORF">JOF36_007423</name>
</gene>
<dbReference type="Proteomes" id="UP001519295">
    <property type="component" value="Unassembled WGS sequence"/>
</dbReference>
<dbReference type="Gene3D" id="4.10.320.10">
    <property type="entry name" value="E3-binding domain"/>
    <property type="match status" value="1"/>
</dbReference>